<protein>
    <recommendedName>
        <fullName evidence="7">(+)-lariciresinol reductase</fullName>
        <ecNumber evidence="5">1.23.1.1</ecNumber>
        <ecNumber evidence="6">1.23.1.2</ecNumber>
    </recommendedName>
    <alternativeName>
        <fullName evidence="8">(+)-pinoresinol reductase</fullName>
    </alternativeName>
</protein>
<comment type="similarity">
    <text evidence="1">Belongs to the NmrA-type oxidoreductase family. Isoflavone reductase subfamily.</text>
</comment>
<dbReference type="SUPFAM" id="SSF51735">
    <property type="entry name" value="NAD(P)-binding Rossmann-fold domains"/>
    <property type="match status" value="3"/>
</dbReference>
<dbReference type="InterPro" id="IPR008030">
    <property type="entry name" value="NmrA-like"/>
</dbReference>
<proteinExistence type="inferred from homology"/>
<comment type="subunit">
    <text evidence="2">Dimer.</text>
</comment>
<evidence type="ECO:0000256" key="5">
    <source>
        <dbReference type="ARBA" id="ARBA00038909"/>
    </source>
</evidence>
<dbReference type="Pfam" id="PF05368">
    <property type="entry name" value="NmrA"/>
    <property type="match status" value="4"/>
</dbReference>
<dbReference type="CDD" id="cd05259">
    <property type="entry name" value="PCBER_SDR_a"/>
    <property type="match status" value="1"/>
</dbReference>
<accession>A0A7J6HVW5</accession>
<dbReference type="EC" id="1.23.1.1" evidence="5"/>
<feature type="domain" description="NmrA-like" evidence="9">
    <location>
        <begin position="288"/>
        <end position="440"/>
    </location>
</feature>
<reference evidence="10 11" key="1">
    <citation type="journal article" date="2020" name="bioRxiv">
        <title>Sequence and annotation of 42 cannabis genomes reveals extensive copy number variation in cannabinoid synthesis and pathogen resistance genes.</title>
        <authorList>
            <person name="Mckernan K.J."/>
            <person name="Helbert Y."/>
            <person name="Kane L.T."/>
            <person name="Ebling H."/>
            <person name="Zhang L."/>
            <person name="Liu B."/>
            <person name="Eaton Z."/>
            <person name="Mclaughlin S."/>
            <person name="Kingan S."/>
            <person name="Baybayan P."/>
            <person name="Concepcion G."/>
            <person name="Jordan M."/>
            <person name="Riva A."/>
            <person name="Barbazuk W."/>
            <person name="Harkins T."/>
        </authorList>
    </citation>
    <scope>NUCLEOTIDE SEQUENCE [LARGE SCALE GENOMIC DNA]</scope>
    <source>
        <strain evidence="11">cv. Jamaican Lion 4</strain>
        <tissue evidence="10">Leaf</tissue>
    </source>
</reference>
<evidence type="ECO:0000256" key="1">
    <source>
        <dbReference type="ARBA" id="ARBA00005725"/>
    </source>
</evidence>
<evidence type="ECO:0000259" key="9">
    <source>
        <dbReference type="Pfam" id="PF05368"/>
    </source>
</evidence>
<dbReference type="InterPro" id="IPR050608">
    <property type="entry name" value="NmrA-type/Isoflavone_red_sf"/>
</dbReference>
<dbReference type="Proteomes" id="UP000583929">
    <property type="component" value="Unassembled WGS sequence"/>
</dbReference>
<evidence type="ECO:0000313" key="10">
    <source>
        <dbReference type="EMBL" id="KAF4398951.1"/>
    </source>
</evidence>
<feature type="domain" description="NmrA-like" evidence="9">
    <location>
        <begin position="555"/>
        <end position="718"/>
    </location>
</feature>
<dbReference type="Gene3D" id="3.40.50.720">
    <property type="entry name" value="NAD(P)-binding Rossmann-like Domain"/>
    <property type="match status" value="3"/>
</dbReference>
<dbReference type="GO" id="GO:1902125">
    <property type="term" value="P:(+)-pinoresinol catabolic process"/>
    <property type="evidence" value="ECO:0007669"/>
    <property type="project" value="UniProtKB-ARBA"/>
</dbReference>
<dbReference type="EMBL" id="JAATIQ010000022">
    <property type="protein sequence ID" value="KAF4398951.1"/>
    <property type="molecule type" value="Genomic_DNA"/>
</dbReference>
<dbReference type="GO" id="GO:0010284">
    <property type="term" value="F:lariciresinol reductase activity"/>
    <property type="evidence" value="ECO:0007669"/>
    <property type="project" value="UniProtKB-EC"/>
</dbReference>
<evidence type="ECO:0000256" key="4">
    <source>
        <dbReference type="ARBA" id="ARBA00023002"/>
    </source>
</evidence>
<sequence>MGKSKVLIVGGTGYLGKRLVKASLEEGHETYVVHRPETNVDIERVQMLLSFKEKGATLVSASFNDHQSLINAVKLVDVVICAISGVHVRSHHILLQLKLVDAIKQAGNVKRFLPSEFGTDPARMKNNAMGAERVVFDDKMEVRKAIEEANIPFTYISANCCAGYFLGGLGQPAIYVDEDDIAKYTIKTIDDPRTMNKTVYLRPPKNILSQREIVQVWENLIGKELHKSSISKQEFLANLKNLDYAWQVGMGHYYNAFFEGCLTNFEIGDEGVEATQLYPEIKYKEMGKSKVLIVGGTGYLGKRLVKASLEEGHETNVVHRPEANVDIERVQMLLSFKEKGAMLVSASFNDHQSLVNAVKLVDVVICAISGVHVRSHHILLQLKLRFLPSEFGFDVARMKNITMGAERVVYDDKMEVRKAIEEANIPFTYISANCCAGYFLGAIYIDEDDIAKYTIKTIDDPRTMNKTVYLRPPKNILSQREIVQVWENLIGKELHKSSISKQEFLANLKDLDYAWQVGMGHYYNAFFEGCLTNFEIGDEGVEATQLYPEIKYMGKSKVLIVGGTGYLGKRLVNASLEEGHETYVVHRPETNVDIERVQMLLSFKEKGATLVSASFNDHQSLVNAVKLVDVVICAISGVHVRSHHILLQLKLVDAIKQARNVKRFLPSEFGTDPARMKNNAMGAERVVFDDKMEVRKAIEEANIPFTYISANCCAGYFLGAIYVDEDDIAKYTIKTIDDPRTMNKTVYHLDYAWQVGMGHYYNVFFEGCLTNFEIGDEGVEATQLYPEIKYVSVYVYMKRYL</sequence>
<keyword evidence="4" id="KW-0560">Oxidoreductase</keyword>
<dbReference type="InterPro" id="IPR045312">
    <property type="entry name" value="PCBER-like"/>
</dbReference>
<organism evidence="10 11">
    <name type="scientific">Cannabis sativa</name>
    <name type="common">Hemp</name>
    <name type="synonym">Marijuana</name>
    <dbReference type="NCBI Taxonomy" id="3483"/>
    <lineage>
        <taxon>Eukaryota</taxon>
        <taxon>Viridiplantae</taxon>
        <taxon>Streptophyta</taxon>
        <taxon>Embryophyta</taxon>
        <taxon>Tracheophyta</taxon>
        <taxon>Spermatophyta</taxon>
        <taxon>Magnoliopsida</taxon>
        <taxon>eudicotyledons</taxon>
        <taxon>Gunneridae</taxon>
        <taxon>Pentapetalae</taxon>
        <taxon>rosids</taxon>
        <taxon>fabids</taxon>
        <taxon>Rosales</taxon>
        <taxon>Cannabaceae</taxon>
        <taxon>Cannabis</taxon>
    </lineage>
</organism>
<dbReference type="GO" id="GO:1902138">
    <property type="term" value="P:(-)-secoisolariciresinol biosynthetic process"/>
    <property type="evidence" value="ECO:0007669"/>
    <property type="project" value="UniProtKB-ARBA"/>
</dbReference>
<evidence type="ECO:0000256" key="6">
    <source>
        <dbReference type="ARBA" id="ARBA00038910"/>
    </source>
</evidence>
<keyword evidence="3" id="KW-0521">NADP</keyword>
<dbReference type="PANTHER" id="PTHR43349:SF47">
    <property type="entry name" value="NMRA-LIKE DOMAIN-CONTAINING PROTEIN"/>
    <property type="match status" value="1"/>
</dbReference>
<name>A0A7J6HVW5_CANSA</name>
<gene>
    <name evidence="10" type="ORF">G4B88_023545</name>
</gene>
<dbReference type="InterPro" id="IPR036291">
    <property type="entry name" value="NAD(P)-bd_dom_sf"/>
</dbReference>
<dbReference type="PANTHER" id="PTHR43349">
    <property type="entry name" value="PINORESINOL REDUCTASE-RELATED"/>
    <property type="match status" value="1"/>
</dbReference>
<evidence type="ECO:0000313" key="11">
    <source>
        <dbReference type="Proteomes" id="UP000583929"/>
    </source>
</evidence>
<keyword evidence="11" id="KW-1185">Reference proteome</keyword>
<evidence type="ECO:0000256" key="8">
    <source>
        <dbReference type="ARBA" id="ARBA00043173"/>
    </source>
</evidence>
<dbReference type="Gene3D" id="3.90.25.10">
    <property type="entry name" value="UDP-galactose 4-epimerase, domain 1"/>
    <property type="match status" value="2"/>
</dbReference>
<dbReference type="GO" id="GO:0010283">
    <property type="term" value="F:pinoresinol reductase activity"/>
    <property type="evidence" value="ECO:0007669"/>
    <property type="project" value="UniProtKB-EC"/>
</dbReference>
<feature type="domain" description="NmrA-like" evidence="9">
    <location>
        <begin position="444"/>
        <end position="553"/>
    </location>
</feature>
<feature type="domain" description="NmrA-like" evidence="9">
    <location>
        <begin position="3"/>
        <end position="172"/>
    </location>
</feature>
<dbReference type="AlphaFoldDB" id="A0A7J6HVW5"/>
<evidence type="ECO:0000256" key="2">
    <source>
        <dbReference type="ARBA" id="ARBA00011473"/>
    </source>
</evidence>
<comment type="caution">
    <text evidence="10">The sequence shown here is derived from an EMBL/GenBank/DDBJ whole genome shotgun (WGS) entry which is preliminary data.</text>
</comment>
<evidence type="ECO:0000256" key="7">
    <source>
        <dbReference type="ARBA" id="ARBA00042771"/>
    </source>
</evidence>
<evidence type="ECO:0000256" key="3">
    <source>
        <dbReference type="ARBA" id="ARBA00022857"/>
    </source>
</evidence>
<dbReference type="EC" id="1.23.1.2" evidence="6"/>